<comment type="subcellular location">
    <subcellularLocation>
        <location evidence="1">Cytoplasm</location>
    </subcellularLocation>
</comment>
<dbReference type="InterPro" id="IPR000943">
    <property type="entry name" value="RNA_pol_sigma70"/>
</dbReference>
<dbReference type="InterPro" id="IPR013325">
    <property type="entry name" value="RNA_pol_sigma_r2"/>
</dbReference>
<dbReference type="GO" id="GO:0003677">
    <property type="term" value="F:DNA binding"/>
    <property type="evidence" value="ECO:0007669"/>
    <property type="project" value="UniProtKB-UniRule"/>
</dbReference>
<keyword evidence="1" id="KW-0963">Cytoplasm</keyword>
<reference evidence="5 6" key="1">
    <citation type="submission" date="2020-04" db="EMBL/GenBank/DDBJ databases">
        <title>Antimicrobial susceptibility and clonality of vaginal-derived multi-drug resistant Mobiluncus isolates in China.</title>
        <authorList>
            <person name="Zhang X."/>
        </authorList>
    </citation>
    <scope>NUCLEOTIDE SEQUENCE [LARGE SCALE GENOMIC DNA]</scope>
    <source>
        <strain evidence="5 6">7</strain>
    </source>
</reference>
<dbReference type="InterPro" id="IPR009042">
    <property type="entry name" value="RNA_pol_sigma70_r1_2"/>
</dbReference>
<dbReference type="PROSITE" id="PS00715">
    <property type="entry name" value="SIGMA70_1"/>
    <property type="match status" value="1"/>
</dbReference>
<feature type="compositionally biased region" description="Low complexity" evidence="2">
    <location>
        <begin position="24"/>
        <end position="34"/>
    </location>
</feature>
<dbReference type="Pfam" id="PF00140">
    <property type="entry name" value="Sigma70_r1_2"/>
    <property type="match status" value="1"/>
</dbReference>
<feature type="region of interest" description="Sigma-70 factor domain-4" evidence="1">
    <location>
        <begin position="549"/>
        <end position="602"/>
    </location>
</feature>
<dbReference type="InterPro" id="IPR013324">
    <property type="entry name" value="RNA_pol_sigma_r3/r4-like"/>
</dbReference>
<dbReference type="SUPFAM" id="SSF88946">
    <property type="entry name" value="Sigma2 domain of RNA polymerase sigma factors"/>
    <property type="match status" value="1"/>
</dbReference>
<dbReference type="InterPro" id="IPR007627">
    <property type="entry name" value="RNA_pol_sigma70_r2"/>
</dbReference>
<evidence type="ECO:0000259" key="4">
    <source>
        <dbReference type="PROSITE" id="PS00716"/>
    </source>
</evidence>
<feature type="compositionally biased region" description="Basic and acidic residues" evidence="2">
    <location>
        <begin position="207"/>
        <end position="219"/>
    </location>
</feature>
<feature type="compositionally biased region" description="Polar residues" evidence="2">
    <location>
        <begin position="605"/>
        <end position="614"/>
    </location>
</feature>
<dbReference type="FunFam" id="1.10.601.10:FF:000003">
    <property type="entry name" value="RNA polymerase sigma factor SigA"/>
    <property type="match status" value="1"/>
</dbReference>
<accession>A0A2J9KQT9</accession>
<feature type="region of interest" description="Sigma-70 factor domain-2" evidence="1">
    <location>
        <begin position="381"/>
        <end position="451"/>
    </location>
</feature>
<dbReference type="CDD" id="cd06171">
    <property type="entry name" value="Sigma70_r4"/>
    <property type="match status" value="1"/>
</dbReference>
<feature type="DNA-binding region" description="H-T-H motif" evidence="1">
    <location>
        <begin position="575"/>
        <end position="594"/>
    </location>
</feature>
<feature type="region of interest" description="Sigma-70 factor domain-3" evidence="1">
    <location>
        <begin position="460"/>
        <end position="536"/>
    </location>
</feature>
<keyword evidence="1" id="KW-0731">Sigma factor</keyword>
<comment type="caution">
    <text evidence="5">The sequence shown here is derived from an EMBL/GenBank/DDBJ whole genome shotgun (WGS) entry which is preliminary data.</text>
</comment>
<keyword evidence="1" id="KW-0805">Transcription regulation</keyword>
<feature type="region of interest" description="Disordered" evidence="2">
    <location>
        <begin position="1"/>
        <end position="34"/>
    </location>
</feature>
<evidence type="ECO:0000313" key="6">
    <source>
        <dbReference type="Proteomes" id="UP000582487"/>
    </source>
</evidence>
<dbReference type="Proteomes" id="UP000582487">
    <property type="component" value="Unassembled WGS sequence"/>
</dbReference>
<keyword evidence="1" id="KW-0238">DNA-binding</keyword>
<keyword evidence="1" id="KW-0804">Transcription</keyword>
<feature type="short sequence motif" description="Interaction with polymerase core subunit RpoC" evidence="1">
    <location>
        <begin position="405"/>
        <end position="408"/>
    </location>
</feature>
<comment type="similarity">
    <text evidence="1">Belongs to the sigma-70 factor family. RpoD/SigA subfamily.</text>
</comment>
<evidence type="ECO:0000256" key="1">
    <source>
        <dbReference type="HAMAP-Rule" id="MF_00963"/>
    </source>
</evidence>
<dbReference type="Gene3D" id="1.10.10.10">
    <property type="entry name" value="Winged helix-like DNA-binding domain superfamily/Winged helix DNA-binding domain"/>
    <property type="match status" value="2"/>
</dbReference>
<dbReference type="NCBIfam" id="TIGR02393">
    <property type="entry name" value="RpoD_Cterm"/>
    <property type="match status" value="1"/>
</dbReference>
<dbReference type="EMBL" id="JABCUV010000001">
    <property type="protein sequence ID" value="NMW92163.1"/>
    <property type="molecule type" value="Genomic_DNA"/>
</dbReference>
<feature type="region of interest" description="Disordered" evidence="2">
    <location>
        <begin position="595"/>
        <end position="614"/>
    </location>
</feature>
<comment type="function">
    <text evidence="1">Sigma factors are initiation factors that promote the attachment of RNA polymerase to specific initiation sites and are then released. This sigma factor is the primary sigma factor during exponential growth.</text>
</comment>
<dbReference type="GO" id="GO:0006352">
    <property type="term" value="P:DNA-templated transcription initiation"/>
    <property type="evidence" value="ECO:0007669"/>
    <property type="project" value="UniProtKB-UniRule"/>
</dbReference>
<dbReference type="Pfam" id="PF04542">
    <property type="entry name" value="Sigma70_r2"/>
    <property type="match status" value="1"/>
</dbReference>
<evidence type="ECO:0000256" key="2">
    <source>
        <dbReference type="SAM" id="MobiDB-lite"/>
    </source>
</evidence>
<dbReference type="InterPro" id="IPR007630">
    <property type="entry name" value="RNA_pol_sigma70_r4"/>
</dbReference>
<dbReference type="Pfam" id="PF04539">
    <property type="entry name" value="Sigma70_r3"/>
    <property type="match status" value="1"/>
</dbReference>
<dbReference type="InterPro" id="IPR007624">
    <property type="entry name" value="RNA_pol_sigma70_r3"/>
</dbReference>
<dbReference type="InterPro" id="IPR036388">
    <property type="entry name" value="WH-like_DNA-bd_sf"/>
</dbReference>
<dbReference type="AlphaFoldDB" id="A0A2J9KQT9"/>
<organism evidence="5 6">
    <name type="scientific">Mobiluncus mulieris</name>
    <dbReference type="NCBI Taxonomy" id="2052"/>
    <lineage>
        <taxon>Bacteria</taxon>
        <taxon>Bacillati</taxon>
        <taxon>Actinomycetota</taxon>
        <taxon>Actinomycetes</taxon>
        <taxon>Actinomycetales</taxon>
        <taxon>Actinomycetaceae</taxon>
        <taxon>Mobiluncus</taxon>
    </lineage>
</organism>
<dbReference type="GO" id="GO:0005737">
    <property type="term" value="C:cytoplasm"/>
    <property type="evidence" value="ECO:0007669"/>
    <property type="project" value="UniProtKB-SubCell"/>
</dbReference>
<feature type="domain" description="RNA polymerase sigma-70" evidence="3">
    <location>
        <begin position="405"/>
        <end position="418"/>
    </location>
</feature>
<dbReference type="Gene3D" id="1.10.601.10">
    <property type="entry name" value="RNA Polymerase Primary Sigma Factor"/>
    <property type="match status" value="2"/>
</dbReference>
<dbReference type="FunFam" id="1.10.601.10:FF:000001">
    <property type="entry name" value="RNA polymerase sigma factor SigA"/>
    <property type="match status" value="1"/>
</dbReference>
<dbReference type="NCBIfam" id="TIGR02937">
    <property type="entry name" value="sigma70-ECF"/>
    <property type="match status" value="1"/>
</dbReference>
<dbReference type="OrthoDB" id="9809557at2"/>
<dbReference type="PROSITE" id="PS00716">
    <property type="entry name" value="SIGMA70_2"/>
    <property type="match status" value="1"/>
</dbReference>
<name>A0A2J9KQT9_9ACTO</name>
<dbReference type="RefSeq" id="WP_004012482.1">
    <property type="nucleotide sequence ID" value="NZ_CAMPNB010000003.1"/>
</dbReference>
<dbReference type="PRINTS" id="PR00046">
    <property type="entry name" value="SIGMA70FCT"/>
</dbReference>
<evidence type="ECO:0000259" key="3">
    <source>
        <dbReference type="PROSITE" id="PS00715"/>
    </source>
</evidence>
<dbReference type="HAMAP" id="MF_00963">
    <property type="entry name" value="Sigma70_RpoD_SigA"/>
    <property type="match status" value="1"/>
</dbReference>
<sequence>MSTTKQKSDEVQSETTQKKRVTTTRKTASKTTGTTAITASGEAAKTAAKTASKVAAKKTSVAKTTATKSAAAKAVKSKANAKTTAPKTASSKTGSTKTATAKSGTSAQKVAASGSKTTKAAGNKAASAKTAGTKTTKNSGAKTAKAAGTKASAAKETGSKSPKTSGAAAKKTAAGKKQADTTKTGASSSKKGTTARKTTATRRGHKPKDADTEIPKDLPLDEEEELNEDSEPDDVELDEEDIEEADLDDFEEGDEDDLDDDTDGEQDHDIEDDTADYSGDSKHKKGSKTAEFVISEKDETDEPAQKVTVAGATSDPVKDYLKQIGKVALLNAEQEVNLAKRIEAGLYAEHLLKTEQDSMTPKHARELHWVVQDGVNAKNHLLEANLRLVVSLAKRYTGRGMLFLDLIQEGNLGLIRAVEKFDYSKGYKFSTYATWWIRQAITRAMADQARTIRVPVHMVEVINKLARVQRQMLQDLGREPTPDELARELDMTPEKVVEVQKYGREPISLHTPLGEDGDSEFGDLIEDSEAVVPADAVSFVMLQEQLQRVLDTLSEREAGVIAMRYGLNDGVPKTLDDIGHRYGVTRERIRQIESKTMSKLRHPARSQSLRDYLN</sequence>
<dbReference type="InterPro" id="IPR050239">
    <property type="entry name" value="Sigma-70_RNA_pol_init_factors"/>
</dbReference>
<proteinExistence type="inferred from homology"/>
<feature type="compositionally biased region" description="Acidic residues" evidence="2">
    <location>
        <begin position="220"/>
        <end position="275"/>
    </location>
</feature>
<evidence type="ECO:0000313" key="5">
    <source>
        <dbReference type="EMBL" id="NMW92163.1"/>
    </source>
</evidence>
<feature type="compositionally biased region" description="Low complexity" evidence="2">
    <location>
        <begin position="53"/>
        <end position="107"/>
    </location>
</feature>
<dbReference type="InterPro" id="IPR028630">
    <property type="entry name" value="Sigma70_RpoD"/>
</dbReference>
<dbReference type="NCBIfam" id="NF005920">
    <property type="entry name" value="PRK07921.1"/>
    <property type="match status" value="1"/>
</dbReference>
<dbReference type="Pfam" id="PF04545">
    <property type="entry name" value="Sigma70_r4"/>
    <property type="match status" value="1"/>
</dbReference>
<dbReference type="InterPro" id="IPR012760">
    <property type="entry name" value="RNA_pol_sigma_RpoD_C"/>
</dbReference>
<feature type="compositionally biased region" description="Low complexity" evidence="2">
    <location>
        <begin position="114"/>
        <end position="198"/>
    </location>
</feature>
<dbReference type="InterPro" id="IPR014284">
    <property type="entry name" value="RNA_pol_sigma-70_dom"/>
</dbReference>
<dbReference type="GO" id="GO:0016987">
    <property type="term" value="F:sigma factor activity"/>
    <property type="evidence" value="ECO:0007669"/>
    <property type="project" value="UniProtKB-UniRule"/>
</dbReference>
<protein>
    <recommendedName>
        <fullName evidence="1">RNA polymerase sigma factor SigA</fullName>
    </recommendedName>
</protein>
<feature type="compositionally biased region" description="Basic and acidic residues" evidence="2">
    <location>
        <begin position="1"/>
        <end position="10"/>
    </location>
</feature>
<comment type="subunit">
    <text evidence="1">Interacts transiently with the RNA polymerase catalytic core.</text>
</comment>
<feature type="domain" description="RNA polymerase sigma-70" evidence="4">
    <location>
        <begin position="574"/>
        <end position="600"/>
    </location>
</feature>
<gene>
    <name evidence="1" type="primary">sigA</name>
    <name evidence="5" type="ORF">HHJ74_00290</name>
</gene>
<dbReference type="FunFam" id="1.10.10.10:FF:000002">
    <property type="entry name" value="RNA polymerase sigma factor SigA"/>
    <property type="match status" value="1"/>
</dbReference>
<dbReference type="PANTHER" id="PTHR30603:SF59">
    <property type="entry name" value="RNA POLYMERASE PRINCIPAL SIGMA FACTOR HRDA"/>
    <property type="match status" value="1"/>
</dbReference>
<dbReference type="PANTHER" id="PTHR30603">
    <property type="entry name" value="RNA POLYMERASE SIGMA FACTOR RPO"/>
    <property type="match status" value="1"/>
</dbReference>
<feature type="region of interest" description="Disordered" evidence="2">
    <location>
        <begin position="53"/>
        <end position="288"/>
    </location>
</feature>
<dbReference type="FunFam" id="1.10.10.10:FF:000004">
    <property type="entry name" value="RNA polymerase sigma factor SigA"/>
    <property type="match status" value="1"/>
</dbReference>
<dbReference type="SUPFAM" id="SSF88659">
    <property type="entry name" value="Sigma3 and sigma4 domains of RNA polymerase sigma factors"/>
    <property type="match status" value="2"/>
</dbReference>
<dbReference type="NCBIfam" id="NF004561">
    <property type="entry name" value="PRK05901.1-3"/>
    <property type="match status" value="1"/>
</dbReference>